<keyword evidence="2" id="KW-0472">Membrane</keyword>
<evidence type="ECO:0000313" key="3">
    <source>
        <dbReference type="EMBL" id="KAF2132042.1"/>
    </source>
</evidence>
<keyword evidence="2" id="KW-1133">Transmembrane helix</keyword>
<feature type="compositionally biased region" description="Low complexity" evidence="1">
    <location>
        <begin position="282"/>
        <end position="295"/>
    </location>
</feature>
<feature type="region of interest" description="Disordered" evidence="1">
    <location>
        <begin position="247"/>
        <end position="298"/>
    </location>
</feature>
<evidence type="ECO:0000256" key="2">
    <source>
        <dbReference type="SAM" id="Phobius"/>
    </source>
</evidence>
<dbReference type="AlphaFoldDB" id="A0A6A6AJ87"/>
<dbReference type="GeneID" id="54410623"/>
<accession>A0A6A6AJ87</accession>
<feature type="compositionally biased region" description="Polar residues" evidence="1">
    <location>
        <begin position="257"/>
        <end position="272"/>
    </location>
</feature>
<evidence type="ECO:0000313" key="4">
    <source>
        <dbReference type="Proteomes" id="UP000799771"/>
    </source>
</evidence>
<dbReference type="Proteomes" id="UP000799771">
    <property type="component" value="Unassembled WGS sequence"/>
</dbReference>
<dbReference type="RefSeq" id="XP_033526429.1">
    <property type="nucleotide sequence ID" value="XM_033670191.1"/>
</dbReference>
<feature type="transmembrane region" description="Helical" evidence="2">
    <location>
        <begin position="314"/>
        <end position="334"/>
    </location>
</feature>
<name>A0A6A6AJ87_9PLEO</name>
<evidence type="ECO:0000256" key="1">
    <source>
        <dbReference type="SAM" id="MobiDB-lite"/>
    </source>
</evidence>
<proteinExistence type="predicted"/>
<protein>
    <submittedName>
        <fullName evidence="3">Uncharacterized protein</fullName>
    </submittedName>
</protein>
<sequence length="350" mass="38129">MKPLTPLILYTLSTTTNPTINVSSKTPTFITSIVTATTPQTSVHTISNTPAPPNKETNSIIPGTLLNSHNEPKPPELFPGNTCIYTTLPLPAHTLTEFCANVYAKKPYRGRLGVQILGRETDVLVSEENAVDVCGRSADSGLTDEESEGGDGEVYIGFHVPWPVVEEQEHKGEPWVEGCAYPVMLLVSREDAVGVCCADIEGATHVVELSVRMQAATTTQNLCLASLAGRSCFSSVLSTTMMAHPSTTRQHFPLPTLPSTPVQKYSSPTTPAAQGDDDQHLTSSTSTSTEEQSSSQEKHVSVVWGRVTHTPMAWTVYLGWVMFGMQIVGGMWQFGRHLRGDWRVGRWFVL</sequence>
<gene>
    <name evidence="3" type="ORF">P153DRAFT_382934</name>
</gene>
<reference evidence="3" key="1">
    <citation type="journal article" date="2020" name="Stud. Mycol.">
        <title>101 Dothideomycetes genomes: a test case for predicting lifestyles and emergence of pathogens.</title>
        <authorList>
            <person name="Haridas S."/>
            <person name="Albert R."/>
            <person name="Binder M."/>
            <person name="Bloem J."/>
            <person name="Labutti K."/>
            <person name="Salamov A."/>
            <person name="Andreopoulos B."/>
            <person name="Baker S."/>
            <person name="Barry K."/>
            <person name="Bills G."/>
            <person name="Bluhm B."/>
            <person name="Cannon C."/>
            <person name="Castanera R."/>
            <person name="Culley D."/>
            <person name="Daum C."/>
            <person name="Ezra D."/>
            <person name="Gonzalez J."/>
            <person name="Henrissat B."/>
            <person name="Kuo A."/>
            <person name="Liang C."/>
            <person name="Lipzen A."/>
            <person name="Lutzoni F."/>
            <person name="Magnuson J."/>
            <person name="Mondo S."/>
            <person name="Nolan M."/>
            <person name="Ohm R."/>
            <person name="Pangilinan J."/>
            <person name="Park H.-J."/>
            <person name="Ramirez L."/>
            <person name="Alfaro M."/>
            <person name="Sun H."/>
            <person name="Tritt A."/>
            <person name="Yoshinaga Y."/>
            <person name="Zwiers L.-H."/>
            <person name="Turgeon B."/>
            <person name="Goodwin S."/>
            <person name="Spatafora J."/>
            <person name="Crous P."/>
            <person name="Grigoriev I."/>
        </authorList>
    </citation>
    <scope>NUCLEOTIDE SEQUENCE</scope>
    <source>
        <strain evidence="3">CBS 119687</strain>
    </source>
</reference>
<keyword evidence="4" id="KW-1185">Reference proteome</keyword>
<organism evidence="3 4">
    <name type="scientific">Dothidotthia symphoricarpi CBS 119687</name>
    <dbReference type="NCBI Taxonomy" id="1392245"/>
    <lineage>
        <taxon>Eukaryota</taxon>
        <taxon>Fungi</taxon>
        <taxon>Dikarya</taxon>
        <taxon>Ascomycota</taxon>
        <taxon>Pezizomycotina</taxon>
        <taxon>Dothideomycetes</taxon>
        <taxon>Pleosporomycetidae</taxon>
        <taxon>Pleosporales</taxon>
        <taxon>Dothidotthiaceae</taxon>
        <taxon>Dothidotthia</taxon>
    </lineage>
</organism>
<keyword evidence="2" id="KW-0812">Transmembrane</keyword>
<dbReference type="EMBL" id="ML977501">
    <property type="protein sequence ID" value="KAF2132042.1"/>
    <property type="molecule type" value="Genomic_DNA"/>
</dbReference>